<dbReference type="InterPro" id="IPR025285">
    <property type="entry name" value="DUF4145"/>
</dbReference>
<reference evidence="3 4" key="1">
    <citation type="submission" date="2019-03" db="EMBL/GenBank/DDBJ databases">
        <title>Genomic Encyclopedia of Archaeal and Bacterial Type Strains, Phase II (KMG-II): from individual species to whole genera.</title>
        <authorList>
            <person name="Goeker M."/>
        </authorList>
    </citation>
    <scope>NUCLEOTIDE SEQUENCE [LARGE SCALE GENOMIC DNA]</scope>
    <source>
        <strain evidence="3 4">DSM 24782</strain>
    </source>
</reference>
<evidence type="ECO:0000259" key="2">
    <source>
        <dbReference type="Pfam" id="PF13643"/>
    </source>
</evidence>
<dbReference type="Proteomes" id="UP000295344">
    <property type="component" value="Unassembled WGS sequence"/>
</dbReference>
<accession>A0A4R7FFB2</accession>
<protein>
    <submittedName>
        <fullName evidence="3">Uncharacterized protein DUF4145</fullName>
    </submittedName>
</protein>
<comment type="caution">
    <text evidence="3">The sequence shown here is derived from an EMBL/GenBank/DDBJ whole genome shotgun (WGS) entry which is preliminary data.</text>
</comment>
<feature type="domain" description="DUF4145" evidence="2">
    <location>
        <begin position="116"/>
        <end position="189"/>
    </location>
</feature>
<dbReference type="RefSeq" id="WP_162850903.1">
    <property type="nucleotide sequence ID" value="NZ_BAAARP010000001.1"/>
</dbReference>
<evidence type="ECO:0000313" key="3">
    <source>
        <dbReference type="EMBL" id="TDS74803.1"/>
    </source>
</evidence>
<evidence type="ECO:0000256" key="1">
    <source>
        <dbReference type="SAM" id="MobiDB-lite"/>
    </source>
</evidence>
<keyword evidence="4" id="KW-1185">Reference proteome</keyword>
<evidence type="ECO:0000313" key="4">
    <source>
        <dbReference type="Proteomes" id="UP000295344"/>
    </source>
</evidence>
<proteinExistence type="predicted"/>
<dbReference type="EMBL" id="SOAM01000004">
    <property type="protein sequence ID" value="TDS74803.1"/>
    <property type="molecule type" value="Genomic_DNA"/>
</dbReference>
<name>A0A4R7FFB2_9MICO</name>
<sequence>MAVSISLTPVPEEPGEPADDRSPARGKAAFNCPVCGAFAHQVWHELMLDTGTPTDDGIEPPVPGMPFPTVSRWRQAQCTSCGKFSTWRRDRLVYPVSNTLPLAHTDMPAPVVLLYNEARDVAPVSKRAGAALARATMEALLRHLLENDTDQLIDLIDQVEPLVSRSLADLLMFVRHVGNSALHVKGEPNDSMVLVLDEETTEAFNALFVIVNRLVEELITEPARTARLVGTVPETVKAKVEQLRAKRQEAGG</sequence>
<dbReference type="AlphaFoldDB" id="A0A4R7FFB2"/>
<dbReference type="Pfam" id="PF13643">
    <property type="entry name" value="DUF4145"/>
    <property type="match status" value="1"/>
</dbReference>
<feature type="region of interest" description="Disordered" evidence="1">
    <location>
        <begin position="1"/>
        <end position="25"/>
    </location>
</feature>
<organism evidence="3 4">
    <name type="scientific">Amnibacterium kyonggiense</name>
    <dbReference type="NCBI Taxonomy" id="595671"/>
    <lineage>
        <taxon>Bacteria</taxon>
        <taxon>Bacillati</taxon>
        <taxon>Actinomycetota</taxon>
        <taxon>Actinomycetes</taxon>
        <taxon>Micrococcales</taxon>
        <taxon>Microbacteriaceae</taxon>
        <taxon>Amnibacterium</taxon>
    </lineage>
</organism>
<gene>
    <name evidence="3" type="ORF">CLV52_3324</name>
</gene>